<dbReference type="Gene3D" id="3.30.2090.10">
    <property type="entry name" value="Multidrug efflux transporter AcrB TolC docking domain, DN and DC subdomains"/>
    <property type="match status" value="1"/>
</dbReference>
<dbReference type="PANTHER" id="PTHR32063:SF0">
    <property type="entry name" value="SWARMING MOTILITY PROTEIN SWRC"/>
    <property type="match status" value="1"/>
</dbReference>
<dbReference type="InterPro" id="IPR001036">
    <property type="entry name" value="Acrflvin-R"/>
</dbReference>
<dbReference type="EMBL" id="MFYX01000142">
    <property type="protein sequence ID" value="OGK00688.1"/>
    <property type="molecule type" value="Genomic_DNA"/>
</dbReference>
<proteinExistence type="predicted"/>
<feature type="transmembrane region" description="Helical" evidence="1">
    <location>
        <begin position="131"/>
        <end position="150"/>
    </location>
</feature>
<sequence>MAQLGLFLRYSLTGNDQTVYREENDEYKIRVQYTESDRSDIDAVENVTIPTPKGLVPIKVLCTVVHQGGAANINRKNRQRLVTVTANVAQGAVGTKAKELKQLTDKIPVASGYKIYYGGQQERTQESFGSLIQATLLAIILTYMVLAAILESLLLPIFIMLTIPLGLIGVILALFITGKSLSMISIMSMIMLIGVVVNNAILLIDYAMGRIKEGLSVRDAIYEACDVKFHAIIMMNLAIILSALPQTLQAASIQAPFAVTAIGGVAVSMLMTLFFIPVLYVAASKKG</sequence>
<dbReference type="Proteomes" id="UP000179243">
    <property type="component" value="Unassembled WGS sequence"/>
</dbReference>
<evidence type="ECO:0008006" key="4">
    <source>
        <dbReference type="Google" id="ProtNLM"/>
    </source>
</evidence>
<keyword evidence="1" id="KW-0812">Transmembrane</keyword>
<reference evidence="2 3" key="1">
    <citation type="journal article" date="2016" name="Nat. Commun.">
        <title>Thousands of microbial genomes shed light on interconnected biogeochemical processes in an aquifer system.</title>
        <authorList>
            <person name="Anantharaman K."/>
            <person name="Brown C.T."/>
            <person name="Hug L.A."/>
            <person name="Sharon I."/>
            <person name="Castelle C.J."/>
            <person name="Probst A.J."/>
            <person name="Thomas B.C."/>
            <person name="Singh A."/>
            <person name="Wilkins M.J."/>
            <person name="Karaoz U."/>
            <person name="Brodie E.L."/>
            <person name="Williams K.H."/>
            <person name="Hubbard S.S."/>
            <person name="Banfield J.F."/>
        </authorList>
    </citation>
    <scope>NUCLEOTIDE SEQUENCE [LARGE SCALE GENOMIC DNA]</scope>
</reference>
<dbReference type="PRINTS" id="PR00702">
    <property type="entry name" value="ACRIFLAVINRP"/>
</dbReference>
<comment type="caution">
    <text evidence="2">The sequence shown here is derived from an EMBL/GenBank/DDBJ whole genome shotgun (WGS) entry which is preliminary data.</text>
</comment>
<keyword evidence="1" id="KW-1133">Transmembrane helix</keyword>
<keyword evidence="1" id="KW-0472">Membrane</keyword>
<evidence type="ECO:0000313" key="3">
    <source>
        <dbReference type="Proteomes" id="UP000179243"/>
    </source>
</evidence>
<dbReference type="InterPro" id="IPR027463">
    <property type="entry name" value="AcrB_DN_DC_subdom"/>
</dbReference>
<dbReference type="PANTHER" id="PTHR32063">
    <property type="match status" value="1"/>
</dbReference>
<feature type="transmembrane region" description="Helical" evidence="1">
    <location>
        <begin position="183"/>
        <end position="206"/>
    </location>
</feature>
<evidence type="ECO:0000313" key="2">
    <source>
        <dbReference type="EMBL" id="OGK00688.1"/>
    </source>
</evidence>
<dbReference type="Pfam" id="PF00873">
    <property type="entry name" value="ACR_tran"/>
    <property type="match status" value="1"/>
</dbReference>
<evidence type="ECO:0000256" key="1">
    <source>
        <dbReference type="SAM" id="Phobius"/>
    </source>
</evidence>
<feature type="transmembrane region" description="Helical" evidence="1">
    <location>
        <begin position="157"/>
        <end position="177"/>
    </location>
</feature>
<dbReference type="GO" id="GO:0005886">
    <property type="term" value="C:plasma membrane"/>
    <property type="evidence" value="ECO:0007669"/>
    <property type="project" value="TreeGrafter"/>
</dbReference>
<accession>A0A1F7F259</accession>
<dbReference type="GO" id="GO:0042910">
    <property type="term" value="F:xenobiotic transmembrane transporter activity"/>
    <property type="evidence" value="ECO:0007669"/>
    <property type="project" value="TreeGrafter"/>
</dbReference>
<organism evidence="2 3">
    <name type="scientific">Candidatus Raymondbacteria bacterium RIFOXYD12_FULL_49_13</name>
    <dbReference type="NCBI Taxonomy" id="1817890"/>
    <lineage>
        <taxon>Bacteria</taxon>
        <taxon>Raymondiibacteriota</taxon>
    </lineage>
</organism>
<feature type="transmembrane region" description="Helical" evidence="1">
    <location>
        <begin position="257"/>
        <end position="283"/>
    </location>
</feature>
<name>A0A1F7F259_UNCRA</name>
<dbReference type="Gene3D" id="1.20.1640.10">
    <property type="entry name" value="Multidrug efflux transporter AcrB transmembrane domain"/>
    <property type="match status" value="1"/>
</dbReference>
<gene>
    <name evidence="2" type="ORF">A2519_20040</name>
</gene>
<feature type="transmembrane region" description="Helical" evidence="1">
    <location>
        <begin position="227"/>
        <end position="245"/>
    </location>
</feature>
<dbReference type="SUPFAM" id="SSF82866">
    <property type="entry name" value="Multidrug efflux transporter AcrB transmembrane domain"/>
    <property type="match status" value="1"/>
</dbReference>
<protein>
    <recommendedName>
        <fullName evidence="4">Acriflavin resistance protein</fullName>
    </recommendedName>
</protein>
<dbReference type="AlphaFoldDB" id="A0A1F7F259"/>
<dbReference type="Gene3D" id="3.30.70.1440">
    <property type="entry name" value="Multidrug efflux transporter AcrB pore domain"/>
    <property type="match status" value="1"/>
</dbReference>